<dbReference type="PANTHER" id="PTHR44942">
    <property type="entry name" value="METHYLTRANSF_11 DOMAIN-CONTAINING PROTEIN"/>
    <property type="match status" value="1"/>
</dbReference>
<name>A0A6I6J4R5_9RHOB</name>
<dbReference type="SUPFAM" id="SSF53335">
    <property type="entry name" value="S-adenosyl-L-methionine-dependent methyltransferases"/>
    <property type="match status" value="1"/>
</dbReference>
<evidence type="ECO:0000259" key="4">
    <source>
        <dbReference type="Pfam" id="PF08241"/>
    </source>
</evidence>
<dbReference type="EMBL" id="CP034348">
    <property type="protein sequence ID" value="QGX99748.1"/>
    <property type="molecule type" value="Genomic_DNA"/>
</dbReference>
<dbReference type="InterPro" id="IPR029063">
    <property type="entry name" value="SAM-dependent_MTases_sf"/>
</dbReference>
<accession>A0A6I6J4R5</accession>
<dbReference type="RefSeq" id="WP_157708429.1">
    <property type="nucleotide sequence ID" value="NZ_CP034348.1"/>
</dbReference>
<keyword evidence="2 5" id="KW-0489">Methyltransferase</keyword>
<gene>
    <name evidence="5" type="ORF">EI983_16330</name>
</gene>
<dbReference type="Proteomes" id="UP000428330">
    <property type="component" value="Chromosome"/>
</dbReference>
<reference evidence="6" key="1">
    <citation type="submission" date="2018-12" db="EMBL/GenBank/DDBJ databases">
        <title>Complete genome sequence of Roseovarius sp. MME-070.</title>
        <authorList>
            <person name="Nam Y.-D."/>
            <person name="Kang J."/>
            <person name="Chung W.-H."/>
            <person name="Park Y.S."/>
        </authorList>
    </citation>
    <scope>NUCLEOTIDE SEQUENCE [LARGE SCALE GENOMIC DNA]</scope>
    <source>
        <strain evidence="6">MME-070</strain>
    </source>
</reference>
<dbReference type="Gene3D" id="3.40.50.150">
    <property type="entry name" value="Vaccinia Virus protein VP39"/>
    <property type="match status" value="1"/>
</dbReference>
<dbReference type="GO" id="GO:0032259">
    <property type="term" value="P:methylation"/>
    <property type="evidence" value="ECO:0007669"/>
    <property type="project" value="UniProtKB-KW"/>
</dbReference>
<evidence type="ECO:0000256" key="3">
    <source>
        <dbReference type="ARBA" id="ARBA00022679"/>
    </source>
</evidence>
<keyword evidence="6" id="KW-1185">Reference proteome</keyword>
<evidence type="ECO:0000313" key="5">
    <source>
        <dbReference type="EMBL" id="QGX99748.1"/>
    </source>
</evidence>
<dbReference type="OrthoDB" id="213472at2"/>
<protein>
    <submittedName>
        <fullName evidence="5">Class I SAM-dependent methyltransferase</fullName>
    </submittedName>
</protein>
<evidence type="ECO:0000313" key="6">
    <source>
        <dbReference type="Proteomes" id="UP000428330"/>
    </source>
</evidence>
<organism evidence="5 6">
    <name type="scientific">Roseovarius faecimaris</name>
    <dbReference type="NCBI Taxonomy" id="2494550"/>
    <lineage>
        <taxon>Bacteria</taxon>
        <taxon>Pseudomonadati</taxon>
        <taxon>Pseudomonadota</taxon>
        <taxon>Alphaproteobacteria</taxon>
        <taxon>Rhodobacterales</taxon>
        <taxon>Roseobacteraceae</taxon>
        <taxon>Roseovarius</taxon>
    </lineage>
</organism>
<dbReference type="Pfam" id="PF08241">
    <property type="entry name" value="Methyltransf_11"/>
    <property type="match status" value="1"/>
</dbReference>
<evidence type="ECO:0000256" key="2">
    <source>
        <dbReference type="ARBA" id="ARBA00022603"/>
    </source>
</evidence>
<dbReference type="AlphaFoldDB" id="A0A6I6J4R5"/>
<dbReference type="CDD" id="cd02440">
    <property type="entry name" value="AdoMet_MTases"/>
    <property type="match status" value="1"/>
</dbReference>
<keyword evidence="3 5" id="KW-0808">Transferase</keyword>
<dbReference type="InterPro" id="IPR013216">
    <property type="entry name" value="Methyltransf_11"/>
</dbReference>
<evidence type="ECO:0000256" key="1">
    <source>
        <dbReference type="ARBA" id="ARBA00008361"/>
    </source>
</evidence>
<dbReference type="InterPro" id="IPR051052">
    <property type="entry name" value="Diverse_substrate_MTase"/>
</dbReference>
<dbReference type="KEGG" id="rom:EI983_16330"/>
<dbReference type="GO" id="GO:0008757">
    <property type="term" value="F:S-adenosylmethionine-dependent methyltransferase activity"/>
    <property type="evidence" value="ECO:0007669"/>
    <property type="project" value="InterPro"/>
</dbReference>
<feature type="domain" description="Methyltransferase type 11" evidence="4">
    <location>
        <begin position="59"/>
        <end position="154"/>
    </location>
</feature>
<proteinExistence type="inferred from homology"/>
<sequence>MTEHDKSKADRRLTDYVRQFHDTFDGSFPEVPTSLGPSSYELLANEVSTEANDGAPVVLDLGCGTGRLLEILTERGIPPENLIGVDFSPEQINRARSRFADMPVRLHICEAHNLPLLDDTVDYVLAHMSLAVMKPIEKTLREIHRVLGPGGVLAVVLGDEPASGSIEGHYSRILSETIARHQSDPLSFESVDTQTAPRETLADTVRRTTGMQEVVPMRPFELMMQMSGAEYIAFLEGDYLYQSLSDPARREVVEAVSRLFDAHGENSVDIPLTMQLAVFAKPAAVADESGGLL</sequence>
<dbReference type="PANTHER" id="PTHR44942:SF4">
    <property type="entry name" value="METHYLTRANSFERASE TYPE 11 DOMAIN-CONTAINING PROTEIN"/>
    <property type="match status" value="1"/>
</dbReference>
<comment type="similarity">
    <text evidence="1">Belongs to the methyltransferase superfamily.</text>
</comment>